<dbReference type="Proteomes" id="UP001279734">
    <property type="component" value="Unassembled WGS sequence"/>
</dbReference>
<dbReference type="AlphaFoldDB" id="A0AAD3SYN3"/>
<evidence type="ECO:0000313" key="1">
    <source>
        <dbReference type="EMBL" id="GMH19614.1"/>
    </source>
</evidence>
<protein>
    <submittedName>
        <fullName evidence="1">Uncharacterized protein</fullName>
    </submittedName>
</protein>
<evidence type="ECO:0000313" key="2">
    <source>
        <dbReference type="Proteomes" id="UP001279734"/>
    </source>
</evidence>
<sequence>MHIGSIVQTAARTLGLAKPAASQALRHGIRIQHSGFLRISSKEGQAKCTPKKRSLQDIALSPKAQETYVTANCTPNFPLRQHCTPAGHTATPLGITVHSGYKASPSSSYAHLLRL</sequence>
<comment type="caution">
    <text evidence="1">The sequence shown here is derived from an EMBL/GenBank/DDBJ whole genome shotgun (WGS) entry which is preliminary data.</text>
</comment>
<name>A0AAD3SYN3_NEPGR</name>
<reference evidence="1" key="1">
    <citation type="submission" date="2023-05" db="EMBL/GenBank/DDBJ databases">
        <title>Nepenthes gracilis genome sequencing.</title>
        <authorList>
            <person name="Fukushima K."/>
        </authorList>
    </citation>
    <scope>NUCLEOTIDE SEQUENCE</scope>
    <source>
        <strain evidence="1">SING2019-196</strain>
    </source>
</reference>
<gene>
    <name evidence="1" type="ORF">Nepgr_021455</name>
</gene>
<proteinExistence type="predicted"/>
<accession>A0AAD3SYN3</accession>
<dbReference type="EMBL" id="BSYO01000021">
    <property type="protein sequence ID" value="GMH19614.1"/>
    <property type="molecule type" value="Genomic_DNA"/>
</dbReference>
<keyword evidence="2" id="KW-1185">Reference proteome</keyword>
<organism evidence="1 2">
    <name type="scientific">Nepenthes gracilis</name>
    <name type="common">Slender pitcher plant</name>
    <dbReference type="NCBI Taxonomy" id="150966"/>
    <lineage>
        <taxon>Eukaryota</taxon>
        <taxon>Viridiplantae</taxon>
        <taxon>Streptophyta</taxon>
        <taxon>Embryophyta</taxon>
        <taxon>Tracheophyta</taxon>
        <taxon>Spermatophyta</taxon>
        <taxon>Magnoliopsida</taxon>
        <taxon>eudicotyledons</taxon>
        <taxon>Gunneridae</taxon>
        <taxon>Pentapetalae</taxon>
        <taxon>Caryophyllales</taxon>
        <taxon>Nepenthaceae</taxon>
        <taxon>Nepenthes</taxon>
    </lineage>
</organism>